<keyword evidence="6" id="KW-0808">Transferase</keyword>
<keyword evidence="2" id="KW-0456">Lyase</keyword>
<evidence type="ECO:0000313" key="6">
    <source>
        <dbReference type="EMBL" id="CAG6492749.1"/>
    </source>
</evidence>
<dbReference type="GO" id="GO:0003839">
    <property type="term" value="F:gamma-glutamylcyclotransferase activity"/>
    <property type="evidence" value="ECO:0007669"/>
    <property type="project" value="UniProtKB-EC"/>
</dbReference>
<dbReference type="AlphaFoldDB" id="A0A8D8G3W8"/>
<feature type="active site" description="Proton acceptor" evidence="3">
    <location>
        <position position="108"/>
    </location>
</feature>
<dbReference type="EMBL" id="HBUE01198073">
    <property type="protein sequence ID" value="CAG6528510.1"/>
    <property type="molecule type" value="Transcribed_RNA"/>
</dbReference>
<evidence type="ECO:0000256" key="5">
    <source>
        <dbReference type="SAM" id="SignalP"/>
    </source>
</evidence>
<evidence type="ECO:0000256" key="1">
    <source>
        <dbReference type="ARBA" id="ARBA00012346"/>
    </source>
</evidence>
<dbReference type="InterPro" id="IPR036568">
    <property type="entry name" value="GGCT-like_sf"/>
</dbReference>
<dbReference type="InterPro" id="IPR013024">
    <property type="entry name" value="GGCT-like"/>
</dbReference>
<evidence type="ECO:0000256" key="3">
    <source>
        <dbReference type="PIRSR" id="PIRSR617939-1"/>
    </source>
</evidence>
<dbReference type="InterPro" id="IPR017939">
    <property type="entry name" value="G-Glutamylcylcotransferase"/>
</dbReference>
<name>A0A8D8G3W8_CULPI</name>
<proteinExistence type="predicted"/>
<dbReference type="SUPFAM" id="SSF110857">
    <property type="entry name" value="Gamma-glutamyl cyclotransferase-like"/>
    <property type="match status" value="1"/>
</dbReference>
<dbReference type="PANTHER" id="PTHR12935">
    <property type="entry name" value="GAMMA-GLUTAMYLCYCLOTRANSFERASE"/>
    <property type="match status" value="1"/>
</dbReference>
<feature type="signal peptide" evidence="5">
    <location>
        <begin position="1"/>
        <end position="24"/>
    </location>
</feature>
<accession>A0A8D8G3W8</accession>
<organism evidence="6">
    <name type="scientific">Culex pipiens</name>
    <name type="common">House mosquito</name>
    <dbReference type="NCBI Taxonomy" id="7175"/>
    <lineage>
        <taxon>Eukaryota</taxon>
        <taxon>Metazoa</taxon>
        <taxon>Ecdysozoa</taxon>
        <taxon>Arthropoda</taxon>
        <taxon>Hexapoda</taxon>
        <taxon>Insecta</taxon>
        <taxon>Pterygota</taxon>
        <taxon>Neoptera</taxon>
        <taxon>Endopterygota</taxon>
        <taxon>Diptera</taxon>
        <taxon>Nematocera</taxon>
        <taxon>Culicoidea</taxon>
        <taxon>Culicidae</taxon>
        <taxon>Culicinae</taxon>
        <taxon>Culicini</taxon>
        <taxon>Culex</taxon>
        <taxon>Culex</taxon>
    </lineage>
</organism>
<dbReference type="GO" id="GO:0016740">
    <property type="term" value="F:transferase activity"/>
    <property type="evidence" value="ECO:0007669"/>
    <property type="project" value="UniProtKB-KW"/>
</dbReference>
<evidence type="ECO:0000256" key="4">
    <source>
        <dbReference type="PIRSR" id="PIRSR617939-2"/>
    </source>
</evidence>
<feature type="binding site" evidence="4">
    <location>
        <position position="161"/>
    </location>
    <ligand>
        <name>substrate</name>
    </ligand>
</feature>
<dbReference type="Gene3D" id="3.10.490.10">
    <property type="entry name" value="Gamma-glutamyl cyclotransferase-like"/>
    <property type="match status" value="1"/>
</dbReference>
<feature type="binding site" evidence="4">
    <location>
        <begin position="33"/>
        <end position="38"/>
    </location>
    <ligand>
        <name>substrate</name>
    </ligand>
</feature>
<evidence type="ECO:0000256" key="2">
    <source>
        <dbReference type="ARBA" id="ARBA00023239"/>
    </source>
</evidence>
<dbReference type="EMBL" id="HBUE01121861">
    <property type="protein sequence ID" value="CAG6492749.1"/>
    <property type="molecule type" value="Transcribed_RNA"/>
</dbReference>
<protein>
    <recommendedName>
        <fullName evidence="1">gamma-glutamylcyclotransferase</fullName>
        <ecNumber evidence="1">4.3.2.9</ecNumber>
    </recommendedName>
</protein>
<dbReference type="EMBL" id="HBUE01304144">
    <property type="protein sequence ID" value="CAG6580255.1"/>
    <property type="molecule type" value="Transcribed_RNA"/>
</dbReference>
<dbReference type="Pfam" id="PF13772">
    <property type="entry name" value="AIG2_2"/>
    <property type="match status" value="1"/>
</dbReference>
<dbReference type="EC" id="4.3.2.9" evidence="1"/>
<feature type="chain" id="PRO_5033669183" description="gamma-glutamylcyclotransferase" evidence="5">
    <location>
        <begin position="25"/>
        <end position="207"/>
    </location>
</feature>
<reference evidence="6" key="1">
    <citation type="submission" date="2021-05" db="EMBL/GenBank/DDBJ databases">
        <authorList>
            <person name="Alioto T."/>
            <person name="Alioto T."/>
            <person name="Gomez Garrido J."/>
        </authorList>
    </citation>
    <scope>NUCLEOTIDE SEQUENCE</scope>
</reference>
<keyword evidence="5" id="KW-0732">Signal</keyword>
<dbReference type="PANTHER" id="PTHR12935:SF0">
    <property type="entry name" value="GAMMA-GLUTAMYLCYCLOTRANSFERASE"/>
    <property type="match status" value="1"/>
</dbReference>
<dbReference type="CDD" id="cd06661">
    <property type="entry name" value="GGCT_like"/>
    <property type="match status" value="1"/>
</dbReference>
<sequence length="207" mass="23400">MRVTSVSFLASLIFTMAAIKSALPEAVTGTFNYFAFGSNLWSKRLHMGSPTAVRKGFGYLENFRLDFFHYAARWRGAPATIVEQQGHRVWGALWEINATNLPDLDKQEGVHNQVYKALTLPVRTPSGETLECRVYQLVKNPAPLEGGEEERPFERQPSKTYMDVIVRGAKETGLPEDYVRFLETVKHNGYTGDPQFEIDLAVQDKNL</sequence>